<dbReference type="OrthoDB" id="276323at2759"/>
<evidence type="ECO:0000313" key="3">
    <source>
        <dbReference type="EMBL" id="RXW17184.1"/>
    </source>
</evidence>
<dbReference type="PANTHER" id="PTHR12832">
    <property type="entry name" value="TESTIS-SPECIFIC PROTEIN PBS13 T-COMPLEX 11"/>
    <property type="match status" value="1"/>
</dbReference>
<dbReference type="GO" id="GO:0010737">
    <property type="term" value="P:protein kinase A signaling"/>
    <property type="evidence" value="ECO:0007669"/>
    <property type="project" value="TreeGrafter"/>
</dbReference>
<feature type="region of interest" description="Disordered" evidence="2">
    <location>
        <begin position="1"/>
        <end position="133"/>
    </location>
</feature>
<reference evidence="3 4" key="1">
    <citation type="submission" date="2019-01" db="EMBL/GenBank/DDBJ databases">
        <title>Draft genome sequence of Psathyrella aberdarensis IHI B618.</title>
        <authorList>
            <person name="Buettner E."/>
            <person name="Kellner H."/>
        </authorList>
    </citation>
    <scope>NUCLEOTIDE SEQUENCE [LARGE SCALE GENOMIC DNA]</scope>
    <source>
        <strain evidence="3 4">IHI B618</strain>
    </source>
</reference>
<dbReference type="PANTHER" id="PTHR12832:SF11">
    <property type="entry name" value="LD23868P"/>
    <property type="match status" value="1"/>
</dbReference>
<dbReference type="STRING" id="2316362.A0A4Q2DET5"/>
<evidence type="ECO:0000256" key="2">
    <source>
        <dbReference type="SAM" id="MobiDB-lite"/>
    </source>
</evidence>
<gene>
    <name evidence="3" type="ORF">EST38_g8669</name>
</gene>
<dbReference type="Proteomes" id="UP000290288">
    <property type="component" value="Unassembled WGS sequence"/>
</dbReference>
<dbReference type="AlphaFoldDB" id="A0A4Q2DET5"/>
<dbReference type="InterPro" id="IPR008862">
    <property type="entry name" value="Tcp11"/>
</dbReference>
<feature type="compositionally biased region" description="Low complexity" evidence="2">
    <location>
        <begin position="35"/>
        <end position="51"/>
    </location>
</feature>
<feature type="compositionally biased region" description="Polar residues" evidence="2">
    <location>
        <begin position="52"/>
        <end position="68"/>
    </location>
</feature>
<evidence type="ECO:0000256" key="1">
    <source>
        <dbReference type="ARBA" id="ARBA00010954"/>
    </source>
</evidence>
<organism evidence="3 4">
    <name type="scientific">Candolleomyces aberdarensis</name>
    <dbReference type="NCBI Taxonomy" id="2316362"/>
    <lineage>
        <taxon>Eukaryota</taxon>
        <taxon>Fungi</taxon>
        <taxon>Dikarya</taxon>
        <taxon>Basidiomycota</taxon>
        <taxon>Agaricomycotina</taxon>
        <taxon>Agaricomycetes</taxon>
        <taxon>Agaricomycetidae</taxon>
        <taxon>Agaricales</taxon>
        <taxon>Agaricineae</taxon>
        <taxon>Psathyrellaceae</taxon>
        <taxon>Candolleomyces</taxon>
    </lineage>
</organism>
<accession>A0A4Q2DET5</accession>
<feature type="region of interest" description="Disordered" evidence="2">
    <location>
        <begin position="630"/>
        <end position="696"/>
    </location>
</feature>
<comment type="caution">
    <text evidence="3">The sequence shown here is derived from an EMBL/GenBank/DDBJ whole genome shotgun (WGS) entry which is preliminary data.</text>
</comment>
<proteinExistence type="inferred from homology"/>
<evidence type="ECO:0000313" key="4">
    <source>
        <dbReference type="Proteomes" id="UP000290288"/>
    </source>
</evidence>
<dbReference type="EMBL" id="SDEE01000363">
    <property type="protein sequence ID" value="RXW17184.1"/>
    <property type="molecule type" value="Genomic_DNA"/>
</dbReference>
<dbReference type="Pfam" id="PF05794">
    <property type="entry name" value="Tcp11"/>
    <property type="match status" value="1"/>
</dbReference>
<sequence length="816" mass="88942">MDDLYPLNHRKRKADTDDSNVPPTVPAVPQDPLIPEAASSSSVSTPGPSNAPRQTWMTGASDANSPLWTSSRTTTPKRPRLEIEVPSRLSGRKSPRRSPTKHTPTKLPSARQGSDIEDIGIVPSTEPGPSRGSLLHRVRTDVDRASALSLPFDPYPIPAPPLVPLINRQTLKELDLDAILRNPQLRHDLLFDPGLQFRPTSSRRKRDLSEKYWAAVIREIETGCTCVSFDSQGNSHPSLLCICSYAKGSSSTPTLHQVQSNVYTSCMPSRIPPLLTEFLEVLLIVIQPLCTISGTYVTPGSFKSQMQEHSVQATYIRSLFDPMLIEQELRRGIFDPSGLFRTIGATLKGHCAPMRDQSVENMVRAAEACGSNPDSSPSRDAINAIRMCMEILELMKLDIANHQLQTLRPFLIRTSGQFELRTLKSRYGADTPLSATREWIEAAHSTMLSAQAISHPHLSARPVQYSALSVNQQLYISIVRGLVDLVFNPPLTTSSQMFSSSNSPPSSPAVPSVSTPLPVFPETLYLDVNRMLLLSSEATDATALYMLLLLYRQLAFSENSNSRPTDPMKKVTEADVVKMKNEIRDIAGSFRLGCCFSRDDRNGNKEAERWKVVKEDLVLQIARRAREFRGASAVTTSLTPSSTAVDSSSSATSLSSSSTSTSTTPVPSSPTQSHSSATPSSPPSPVGDAHHPNPQTLALGRKWVDSHMQPESALSAMLHNRLRDVVFNAVLLSTYPGRDLTNGCRPIAPLNLATLLSPNRGGVAANAGGDAGTTSGMEPLSDEIRTLVDKISLLALIHLNAYLPLYEKEGLIPSSL</sequence>
<feature type="compositionally biased region" description="Basic residues" evidence="2">
    <location>
        <begin position="90"/>
        <end position="104"/>
    </location>
</feature>
<comment type="similarity">
    <text evidence="1">Belongs to the TCP11 family.</text>
</comment>
<keyword evidence="4" id="KW-1185">Reference proteome</keyword>
<name>A0A4Q2DET5_9AGAR</name>
<evidence type="ECO:0008006" key="5">
    <source>
        <dbReference type="Google" id="ProtNLM"/>
    </source>
</evidence>
<protein>
    <recommendedName>
        <fullName evidence="5">Tcp11-domain-containing protein</fullName>
    </recommendedName>
</protein>
<feature type="compositionally biased region" description="Low complexity" evidence="2">
    <location>
        <begin position="637"/>
        <end position="679"/>
    </location>
</feature>